<comment type="catalytic activity">
    <reaction evidence="6">
        <text>a 2'-deoxyadenosine in DNA + S-adenosyl-L-methionine = an N(6)-methyl-2'-deoxyadenosine in DNA + S-adenosyl-L-homocysteine + H(+)</text>
        <dbReference type="Rhea" id="RHEA:15197"/>
        <dbReference type="Rhea" id="RHEA-COMP:12418"/>
        <dbReference type="Rhea" id="RHEA-COMP:12419"/>
        <dbReference type="ChEBI" id="CHEBI:15378"/>
        <dbReference type="ChEBI" id="CHEBI:57856"/>
        <dbReference type="ChEBI" id="CHEBI:59789"/>
        <dbReference type="ChEBI" id="CHEBI:90615"/>
        <dbReference type="ChEBI" id="CHEBI:90616"/>
        <dbReference type="EC" id="2.1.1.72"/>
    </reaction>
</comment>
<dbReference type="GO" id="GO:0006304">
    <property type="term" value="P:DNA modification"/>
    <property type="evidence" value="ECO:0007669"/>
    <property type="project" value="InterPro"/>
</dbReference>
<comment type="caution">
    <text evidence="8">The sequence shown here is derived from an EMBL/GenBank/DDBJ whole genome shotgun (WGS) entry which is preliminary data.</text>
</comment>
<dbReference type="GO" id="GO:0032259">
    <property type="term" value="P:methylation"/>
    <property type="evidence" value="ECO:0007669"/>
    <property type="project" value="UniProtKB-KW"/>
</dbReference>
<evidence type="ECO:0000256" key="1">
    <source>
        <dbReference type="ARBA" id="ARBA00006594"/>
    </source>
</evidence>
<dbReference type="EMBL" id="LZYH01000479">
    <property type="protein sequence ID" value="OFC60834.1"/>
    <property type="molecule type" value="Genomic_DNA"/>
</dbReference>
<evidence type="ECO:0000313" key="9">
    <source>
        <dbReference type="Proteomes" id="UP000175707"/>
    </source>
</evidence>
<proteinExistence type="inferred from homology"/>
<feature type="domain" description="Type II methyltransferase M.TaqI-like" evidence="7">
    <location>
        <begin position="159"/>
        <end position="245"/>
    </location>
</feature>
<dbReference type="OMA" id="FYMANQK"/>
<dbReference type="Gene3D" id="3.40.50.150">
    <property type="entry name" value="Vaccinia Virus protein VP39"/>
    <property type="match status" value="1"/>
</dbReference>
<dbReference type="InterPro" id="IPR002052">
    <property type="entry name" value="DNA_methylase_N6_adenine_CS"/>
</dbReference>
<name>A0A1E7YWJ4_9PROT</name>
<gene>
    <name evidence="8" type="ORF">BAE30_07010</name>
</gene>
<evidence type="ECO:0000256" key="3">
    <source>
        <dbReference type="ARBA" id="ARBA00022603"/>
    </source>
</evidence>
<keyword evidence="4" id="KW-0808">Transferase</keyword>
<dbReference type="GO" id="GO:0003676">
    <property type="term" value="F:nucleic acid binding"/>
    <property type="evidence" value="ECO:0007669"/>
    <property type="project" value="InterPro"/>
</dbReference>
<evidence type="ECO:0000259" key="7">
    <source>
        <dbReference type="Pfam" id="PF07669"/>
    </source>
</evidence>
<dbReference type="InterPro" id="IPR029063">
    <property type="entry name" value="SAM-dependent_MTases_sf"/>
</dbReference>
<dbReference type="AlphaFoldDB" id="A0A1E7YWJ4"/>
<dbReference type="InterPro" id="IPR011639">
    <property type="entry name" value="MethylTrfase_TaqI-like_dom"/>
</dbReference>
<evidence type="ECO:0000256" key="2">
    <source>
        <dbReference type="ARBA" id="ARBA00011900"/>
    </source>
</evidence>
<dbReference type="PANTHER" id="PTHR33841">
    <property type="entry name" value="DNA METHYLTRANSFERASE YEEA-RELATED"/>
    <property type="match status" value="1"/>
</dbReference>
<sequence>MKEPASATRTSEKPEQKGLAMTVGVVEFAADTGLALTKQLGRNEQKQLGQFLTPPGIARFMAQRAIAGVFGETIRVLEPAAGAGILAAAAVEAILSRENRPRCITVTLFEIDTRLLPALRKLAYRMRQVSRDAGVMLRMSIRCEDFLLAHEAIRQRHMADIVIANPPYFKVGSDDARSLAHAYAVHGQPNIYGLFMAASAALVAPGGRWCFITPRSWTNGAYFSAVRRQILRNLTIDAMHVFESRKDHFTDDEVLQEAMITWATAQGPGNNRVVVSYSRGLMDLPDAALRALPTNEIIGGDDDRLIALRTEEDHLAGLTATLETHGLKVSTGPVVAFRAKECLRQHIGANTVPLLWMQHVGHMKVQWPIQKKREHIVANAKCAWMLVANTPMVILRRFSPKEDPRRITAAVYTGELPGTVLGLENHLNYIYRPGGVMTPQEVLGLAAYLNSRLVDGHLRAVAGSTQVNASELRKLPLPSIDQLIAIGGICRPGMSLAEVDRVVETILGLDMACAVG</sequence>
<evidence type="ECO:0000256" key="4">
    <source>
        <dbReference type="ARBA" id="ARBA00022679"/>
    </source>
</evidence>
<reference evidence="8 9" key="1">
    <citation type="submission" date="2016-06" db="EMBL/GenBank/DDBJ databases">
        <title>Gene turnover analysis identifies the evolutionary adaptation of the extremophile Acidithiobacillus caldus.</title>
        <authorList>
            <person name="Zhang X."/>
        </authorList>
    </citation>
    <scope>NUCLEOTIDE SEQUENCE [LARGE SCALE GENOMIC DNA]</scope>
    <source>
        <strain evidence="8 9">S1</strain>
    </source>
</reference>
<organism evidence="8 9">
    <name type="scientific">Acidithiobacillus caldus</name>
    <dbReference type="NCBI Taxonomy" id="33059"/>
    <lineage>
        <taxon>Bacteria</taxon>
        <taxon>Pseudomonadati</taxon>
        <taxon>Pseudomonadota</taxon>
        <taxon>Acidithiobacillia</taxon>
        <taxon>Acidithiobacillales</taxon>
        <taxon>Acidithiobacillaceae</taxon>
        <taxon>Acidithiobacillus</taxon>
    </lineage>
</organism>
<keyword evidence="3" id="KW-0489">Methyltransferase</keyword>
<accession>A0A1E7YWJ4</accession>
<comment type="similarity">
    <text evidence="1">Belongs to the N(4)/N(6)-methyltransferase family.</text>
</comment>
<dbReference type="PROSITE" id="PS00092">
    <property type="entry name" value="N6_MTASE"/>
    <property type="match status" value="1"/>
</dbReference>
<dbReference type="GO" id="GO:0009007">
    <property type="term" value="F:site-specific DNA-methyltransferase (adenine-specific) activity"/>
    <property type="evidence" value="ECO:0007669"/>
    <property type="project" value="UniProtKB-EC"/>
</dbReference>
<dbReference type="EC" id="2.1.1.72" evidence="2"/>
<dbReference type="InterPro" id="IPR050953">
    <property type="entry name" value="N4_N6_ade-DNA_methylase"/>
</dbReference>
<evidence type="ECO:0000313" key="8">
    <source>
        <dbReference type="EMBL" id="OFC60834.1"/>
    </source>
</evidence>
<dbReference type="Proteomes" id="UP000175707">
    <property type="component" value="Unassembled WGS sequence"/>
</dbReference>
<dbReference type="Pfam" id="PF07669">
    <property type="entry name" value="Eco57I"/>
    <property type="match status" value="1"/>
</dbReference>
<protein>
    <recommendedName>
        <fullName evidence="2">site-specific DNA-methyltransferase (adenine-specific)</fullName>
        <ecNumber evidence="2">2.1.1.72</ecNumber>
    </recommendedName>
</protein>
<dbReference type="SUPFAM" id="SSF53335">
    <property type="entry name" value="S-adenosyl-L-methionine-dependent methyltransferases"/>
    <property type="match status" value="1"/>
</dbReference>
<evidence type="ECO:0000256" key="5">
    <source>
        <dbReference type="ARBA" id="ARBA00022691"/>
    </source>
</evidence>
<dbReference type="PANTHER" id="PTHR33841:SF5">
    <property type="entry name" value="DNA METHYLASE (MODIFICATION METHYLASE) (METHYLTRANSFERASE)-RELATED"/>
    <property type="match status" value="1"/>
</dbReference>
<dbReference type="PRINTS" id="PR00507">
    <property type="entry name" value="N12N6MTFRASE"/>
</dbReference>
<evidence type="ECO:0000256" key="6">
    <source>
        <dbReference type="ARBA" id="ARBA00047942"/>
    </source>
</evidence>
<keyword evidence="5" id="KW-0949">S-adenosyl-L-methionine</keyword>